<evidence type="ECO:0000256" key="1">
    <source>
        <dbReference type="SAM" id="MobiDB-lite"/>
    </source>
</evidence>
<name>A0A371EFH8_MUCPR</name>
<evidence type="ECO:0000313" key="4">
    <source>
        <dbReference type="Proteomes" id="UP000257109"/>
    </source>
</evidence>
<dbReference type="Pfam" id="PF00665">
    <property type="entry name" value="rve"/>
    <property type="match status" value="1"/>
</dbReference>
<gene>
    <name evidence="3" type="primary">gag-pol</name>
    <name evidence="3" type="ORF">CR513_56651</name>
</gene>
<reference evidence="3" key="1">
    <citation type="submission" date="2018-05" db="EMBL/GenBank/DDBJ databases">
        <title>Draft genome of Mucuna pruriens seed.</title>
        <authorList>
            <person name="Nnadi N.E."/>
            <person name="Vos R."/>
            <person name="Hasami M.H."/>
            <person name="Devisetty U.K."/>
            <person name="Aguiy J.C."/>
        </authorList>
    </citation>
    <scope>NUCLEOTIDE SEQUENCE [LARGE SCALE GENOMIC DNA]</scope>
    <source>
        <strain evidence="3">JCA_2017</strain>
    </source>
</reference>
<dbReference type="PROSITE" id="PS50994">
    <property type="entry name" value="INTEGRASE"/>
    <property type="match status" value="1"/>
</dbReference>
<feature type="domain" description="Integrase catalytic" evidence="2">
    <location>
        <begin position="21"/>
        <end position="180"/>
    </location>
</feature>
<dbReference type="GO" id="GO:0003676">
    <property type="term" value="F:nucleic acid binding"/>
    <property type="evidence" value="ECO:0007669"/>
    <property type="project" value="InterPro"/>
</dbReference>
<dbReference type="InterPro" id="IPR001584">
    <property type="entry name" value="Integrase_cat-core"/>
</dbReference>
<accession>A0A371EFH8</accession>
<comment type="caution">
    <text evidence="3">The sequence shown here is derived from an EMBL/GenBank/DDBJ whole genome shotgun (WGS) entry which is preliminary data.</text>
</comment>
<dbReference type="GO" id="GO:0015074">
    <property type="term" value="P:DNA integration"/>
    <property type="evidence" value="ECO:0007669"/>
    <property type="project" value="InterPro"/>
</dbReference>
<dbReference type="PANTHER" id="PTHR48475">
    <property type="entry name" value="RIBONUCLEASE H"/>
    <property type="match status" value="1"/>
</dbReference>
<sequence>MKCQIYADNIHVAPSSLHNLASPWPFSMWGLDIIGPIEPKAFTGHRFILVAIDYFTNWVEAASYSSVTKSIVVKFIKRDIICRYGLSAHIITSNGTNLNNKMVIELSEQFKIKHHNSTPYHPKMNGAVEVAKKNIKKIVKKMVATYKDWHDMLPYVLHGYRTSIRTSTRATPYSLVYGTEAVLLVEVEIPSLRVLAEIDRLDQLNLVKEKRLTTLCHGKLYQKRIKSAFDKKLRPSFIQRGGLSAKKGATQRQRSKRKVDPKLRRSLGGQTHLLWRGSNSSLGCDKKKDLKKEESTSYCLNSEKFEHMPYDCGDHPKKRSSKPFKTNKKGQDNLGT</sequence>
<feature type="region of interest" description="Disordered" evidence="1">
    <location>
        <begin position="241"/>
        <end position="263"/>
    </location>
</feature>
<evidence type="ECO:0000313" key="3">
    <source>
        <dbReference type="EMBL" id="RDX64756.1"/>
    </source>
</evidence>
<dbReference type="AlphaFoldDB" id="A0A371EFH8"/>
<feature type="region of interest" description="Disordered" evidence="1">
    <location>
        <begin position="306"/>
        <end position="336"/>
    </location>
</feature>
<proteinExistence type="predicted"/>
<protein>
    <submittedName>
        <fullName evidence="3">Gag-pol</fullName>
    </submittedName>
</protein>
<organism evidence="3 4">
    <name type="scientific">Mucuna pruriens</name>
    <name type="common">Velvet bean</name>
    <name type="synonym">Dolichos pruriens</name>
    <dbReference type="NCBI Taxonomy" id="157652"/>
    <lineage>
        <taxon>Eukaryota</taxon>
        <taxon>Viridiplantae</taxon>
        <taxon>Streptophyta</taxon>
        <taxon>Embryophyta</taxon>
        <taxon>Tracheophyta</taxon>
        <taxon>Spermatophyta</taxon>
        <taxon>Magnoliopsida</taxon>
        <taxon>eudicotyledons</taxon>
        <taxon>Gunneridae</taxon>
        <taxon>Pentapetalae</taxon>
        <taxon>rosids</taxon>
        <taxon>fabids</taxon>
        <taxon>Fabales</taxon>
        <taxon>Fabaceae</taxon>
        <taxon>Papilionoideae</taxon>
        <taxon>50 kb inversion clade</taxon>
        <taxon>NPAAA clade</taxon>
        <taxon>indigoferoid/millettioid clade</taxon>
        <taxon>Phaseoleae</taxon>
        <taxon>Mucuna</taxon>
    </lineage>
</organism>
<dbReference type="PANTHER" id="PTHR48475:SF1">
    <property type="entry name" value="RNASE H TYPE-1 DOMAIN-CONTAINING PROTEIN"/>
    <property type="match status" value="1"/>
</dbReference>
<feature type="compositionally biased region" description="Basic residues" evidence="1">
    <location>
        <begin position="316"/>
        <end position="328"/>
    </location>
</feature>
<keyword evidence="4" id="KW-1185">Reference proteome</keyword>
<dbReference type="EMBL" id="QJKJ01014238">
    <property type="protein sequence ID" value="RDX64756.1"/>
    <property type="molecule type" value="Genomic_DNA"/>
</dbReference>
<dbReference type="Gene3D" id="3.30.420.10">
    <property type="entry name" value="Ribonuclease H-like superfamily/Ribonuclease H"/>
    <property type="match status" value="1"/>
</dbReference>
<feature type="compositionally biased region" description="Basic and acidic residues" evidence="1">
    <location>
        <begin position="306"/>
        <end position="315"/>
    </location>
</feature>
<evidence type="ECO:0000259" key="2">
    <source>
        <dbReference type="PROSITE" id="PS50994"/>
    </source>
</evidence>
<dbReference type="Proteomes" id="UP000257109">
    <property type="component" value="Unassembled WGS sequence"/>
</dbReference>
<dbReference type="InterPro" id="IPR036397">
    <property type="entry name" value="RNaseH_sf"/>
</dbReference>
<dbReference type="SUPFAM" id="SSF53098">
    <property type="entry name" value="Ribonuclease H-like"/>
    <property type="match status" value="1"/>
</dbReference>
<feature type="non-terminal residue" evidence="3">
    <location>
        <position position="1"/>
    </location>
</feature>
<dbReference type="InterPro" id="IPR012337">
    <property type="entry name" value="RNaseH-like_sf"/>
</dbReference>